<reference evidence="1" key="1">
    <citation type="submission" date="2021-06" db="EMBL/GenBank/DDBJ databases">
        <authorList>
            <person name="Kallberg Y."/>
            <person name="Tangrot J."/>
            <person name="Rosling A."/>
        </authorList>
    </citation>
    <scope>NUCLEOTIDE SEQUENCE</scope>
    <source>
        <strain evidence="1">28 12/20/2015</strain>
    </source>
</reference>
<keyword evidence="2" id="KW-1185">Reference proteome</keyword>
<dbReference type="Proteomes" id="UP000789366">
    <property type="component" value="Unassembled WGS sequence"/>
</dbReference>
<name>A0ACA9LZ82_9GLOM</name>
<dbReference type="EMBL" id="CAJVPW010005824">
    <property type="protein sequence ID" value="CAG8560920.1"/>
    <property type="molecule type" value="Genomic_DNA"/>
</dbReference>
<feature type="non-terminal residue" evidence="1">
    <location>
        <position position="1"/>
    </location>
</feature>
<evidence type="ECO:0000313" key="1">
    <source>
        <dbReference type="EMBL" id="CAG8560920.1"/>
    </source>
</evidence>
<comment type="caution">
    <text evidence="1">The sequence shown here is derived from an EMBL/GenBank/DDBJ whole genome shotgun (WGS) entry which is preliminary data.</text>
</comment>
<proteinExistence type="predicted"/>
<organism evidence="1 2">
    <name type="scientific">Cetraspora pellucida</name>
    <dbReference type="NCBI Taxonomy" id="1433469"/>
    <lineage>
        <taxon>Eukaryota</taxon>
        <taxon>Fungi</taxon>
        <taxon>Fungi incertae sedis</taxon>
        <taxon>Mucoromycota</taxon>
        <taxon>Glomeromycotina</taxon>
        <taxon>Glomeromycetes</taxon>
        <taxon>Diversisporales</taxon>
        <taxon>Gigasporaceae</taxon>
        <taxon>Cetraspora</taxon>
    </lineage>
</organism>
<evidence type="ECO:0000313" key="2">
    <source>
        <dbReference type="Proteomes" id="UP000789366"/>
    </source>
</evidence>
<gene>
    <name evidence="1" type="ORF">SPELUC_LOCUS5600</name>
</gene>
<protein>
    <submittedName>
        <fullName evidence="1">3251_t:CDS:1</fullName>
    </submittedName>
</protein>
<sequence length="285" mass="31983">NTAKTLQIVDASALVNSRSLNISQKIFLKGFYPQDTSQEFGLTMFEKDNVILVTGKFRIVEYVNENNEKLLALKILLNDVVCFDLDPSEIPKFPILINMTAVVQKPPTIKNNDALMAVTLTDYMDQERTVIEVDCYYSATAPHLTRLTPTIKKNSVLYISGEFILHDNKNYVYIKNMSYSDFQKSILDVNVSTKVLWQDKTQNEANKSISIAETLAAKFDNNTRNKKSSSTTASLTVKSISAIKNSSKIQPSSVIKTSTTLKLPSVSTKSYTRTRGRRKLSDLAK</sequence>
<accession>A0ACA9LZ82</accession>